<proteinExistence type="predicted"/>
<evidence type="ECO:0000313" key="2">
    <source>
        <dbReference type="Proteomes" id="UP001163603"/>
    </source>
</evidence>
<gene>
    <name evidence="1" type="ORF">Pint_27655</name>
</gene>
<dbReference type="Proteomes" id="UP001163603">
    <property type="component" value="Chromosome 5"/>
</dbReference>
<organism evidence="1 2">
    <name type="scientific">Pistacia integerrima</name>
    <dbReference type="NCBI Taxonomy" id="434235"/>
    <lineage>
        <taxon>Eukaryota</taxon>
        <taxon>Viridiplantae</taxon>
        <taxon>Streptophyta</taxon>
        <taxon>Embryophyta</taxon>
        <taxon>Tracheophyta</taxon>
        <taxon>Spermatophyta</taxon>
        <taxon>Magnoliopsida</taxon>
        <taxon>eudicotyledons</taxon>
        <taxon>Gunneridae</taxon>
        <taxon>Pentapetalae</taxon>
        <taxon>rosids</taxon>
        <taxon>malvids</taxon>
        <taxon>Sapindales</taxon>
        <taxon>Anacardiaceae</taxon>
        <taxon>Pistacia</taxon>
    </lineage>
</organism>
<sequence>MEQHLKNSKADILDHDLSIHKTSSGSDLSSNSLCDDPKSKKRDNFSEEELKIRSELENDIERNLEEEIKDGIYHLALRLHRLYLHQKERDAREAYELYGDKKRKNKVLSEVNISIRMEGGTKIEIKESRKEEDPDKGRPWTPSSSENIQAMLQQVSKHKKFDWANSLRSGTDPGAINKKNSRLQKTALGWQC</sequence>
<comment type="caution">
    <text evidence="1">The sequence shown here is derived from an EMBL/GenBank/DDBJ whole genome shotgun (WGS) entry which is preliminary data.</text>
</comment>
<protein>
    <submittedName>
        <fullName evidence="1">Uncharacterized protein</fullName>
    </submittedName>
</protein>
<name>A0ACC0YRP9_9ROSI</name>
<dbReference type="EMBL" id="CM047740">
    <property type="protein sequence ID" value="KAJ0041153.1"/>
    <property type="molecule type" value="Genomic_DNA"/>
</dbReference>
<evidence type="ECO:0000313" key="1">
    <source>
        <dbReference type="EMBL" id="KAJ0041153.1"/>
    </source>
</evidence>
<keyword evidence="2" id="KW-1185">Reference proteome</keyword>
<reference evidence="2" key="1">
    <citation type="journal article" date="2023" name="G3 (Bethesda)">
        <title>Genome assembly and association tests identify interacting loci associated with vigor, precocity, and sex in interspecific pistachio rootstocks.</title>
        <authorList>
            <person name="Palmer W."/>
            <person name="Jacygrad E."/>
            <person name="Sagayaradj S."/>
            <person name="Cavanaugh K."/>
            <person name="Han R."/>
            <person name="Bertier L."/>
            <person name="Beede B."/>
            <person name="Kafkas S."/>
            <person name="Golino D."/>
            <person name="Preece J."/>
            <person name="Michelmore R."/>
        </authorList>
    </citation>
    <scope>NUCLEOTIDE SEQUENCE [LARGE SCALE GENOMIC DNA]</scope>
</reference>
<accession>A0ACC0YRP9</accession>